<dbReference type="PANTHER" id="PTHR30146:SF109">
    <property type="entry name" value="HTH-TYPE TRANSCRIPTIONAL REGULATOR GALS"/>
    <property type="match status" value="1"/>
</dbReference>
<feature type="domain" description="Transcriptional regulator LacI/GalR-like sensor" evidence="4">
    <location>
        <begin position="19"/>
        <end position="80"/>
    </location>
</feature>
<evidence type="ECO:0000313" key="6">
    <source>
        <dbReference type="Proteomes" id="UP000295636"/>
    </source>
</evidence>
<dbReference type="GO" id="GO:0000976">
    <property type="term" value="F:transcription cis-regulatory region binding"/>
    <property type="evidence" value="ECO:0007669"/>
    <property type="project" value="TreeGrafter"/>
</dbReference>
<evidence type="ECO:0000256" key="2">
    <source>
        <dbReference type="ARBA" id="ARBA00023125"/>
    </source>
</evidence>
<dbReference type="Proteomes" id="UP000295636">
    <property type="component" value="Unassembled WGS sequence"/>
</dbReference>
<sequence>MTRHSLSIFEGWNQETDTREDGIRKACSELLALNESERPTAIVAATDAIALECMNHLLYLGISVPEQISLCGIDNVNISAHHVNDSRK</sequence>
<dbReference type="EMBL" id="SMRT01000031">
    <property type="protein sequence ID" value="TDF91041.1"/>
    <property type="molecule type" value="Genomic_DNA"/>
</dbReference>
<dbReference type="InterPro" id="IPR028082">
    <property type="entry name" value="Peripla_BP_I"/>
</dbReference>
<name>A0A4R5K7G7_9BACL</name>
<dbReference type="AlphaFoldDB" id="A0A4R5K7G7"/>
<reference evidence="5 6" key="1">
    <citation type="submission" date="2019-03" db="EMBL/GenBank/DDBJ databases">
        <title>This is whole genome sequence of Paenibacillus sp MS74 strain.</title>
        <authorList>
            <person name="Trinh H.N."/>
        </authorList>
    </citation>
    <scope>NUCLEOTIDE SEQUENCE [LARGE SCALE GENOMIC DNA]</scope>
    <source>
        <strain evidence="5 6">MS74</strain>
    </source>
</reference>
<evidence type="ECO:0000259" key="4">
    <source>
        <dbReference type="Pfam" id="PF13377"/>
    </source>
</evidence>
<keyword evidence="6" id="KW-1185">Reference proteome</keyword>
<proteinExistence type="predicted"/>
<dbReference type="Pfam" id="PF13377">
    <property type="entry name" value="Peripla_BP_3"/>
    <property type="match status" value="1"/>
</dbReference>
<evidence type="ECO:0000256" key="3">
    <source>
        <dbReference type="ARBA" id="ARBA00023163"/>
    </source>
</evidence>
<protein>
    <submittedName>
        <fullName evidence="5">LacI family transcriptional regulator</fullName>
    </submittedName>
</protein>
<keyword evidence="1" id="KW-0805">Transcription regulation</keyword>
<organism evidence="5 6">
    <name type="scientific">Paenibacillus piri</name>
    <dbReference type="NCBI Taxonomy" id="2547395"/>
    <lineage>
        <taxon>Bacteria</taxon>
        <taxon>Bacillati</taxon>
        <taxon>Bacillota</taxon>
        <taxon>Bacilli</taxon>
        <taxon>Bacillales</taxon>
        <taxon>Paenibacillaceae</taxon>
        <taxon>Paenibacillus</taxon>
    </lineage>
</organism>
<keyword evidence="2" id="KW-0238">DNA-binding</keyword>
<dbReference type="PANTHER" id="PTHR30146">
    <property type="entry name" value="LACI-RELATED TRANSCRIPTIONAL REPRESSOR"/>
    <property type="match status" value="1"/>
</dbReference>
<dbReference type="OrthoDB" id="43195at2"/>
<gene>
    <name evidence="5" type="ORF">E1757_33635</name>
</gene>
<evidence type="ECO:0000256" key="1">
    <source>
        <dbReference type="ARBA" id="ARBA00023015"/>
    </source>
</evidence>
<comment type="caution">
    <text evidence="5">The sequence shown here is derived from an EMBL/GenBank/DDBJ whole genome shotgun (WGS) entry which is preliminary data.</text>
</comment>
<accession>A0A4R5K7G7</accession>
<dbReference type="InterPro" id="IPR046335">
    <property type="entry name" value="LacI/GalR-like_sensor"/>
</dbReference>
<dbReference type="GO" id="GO:0003700">
    <property type="term" value="F:DNA-binding transcription factor activity"/>
    <property type="evidence" value="ECO:0007669"/>
    <property type="project" value="TreeGrafter"/>
</dbReference>
<dbReference type="SUPFAM" id="SSF53822">
    <property type="entry name" value="Periplasmic binding protein-like I"/>
    <property type="match status" value="1"/>
</dbReference>
<dbReference type="Gene3D" id="3.40.50.2300">
    <property type="match status" value="1"/>
</dbReference>
<keyword evidence="3" id="KW-0804">Transcription</keyword>
<evidence type="ECO:0000313" key="5">
    <source>
        <dbReference type="EMBL" id="TDF91041.1"/>
    </source>
</evidence>